<evidence type="ECO:0000313" key="1">
    <source>
        <dbReference type="EMBL" id="MFC7071021.1"/>
    </source>
</evidence>
<comment type="caution">
    <text evidence="1">The sequence shown here is derived from an EMBL/GenBank/DDBJ whole genome shotgun (WGS) entry which is preliminary data.</text>
</comment>
<name>A0ABD5WD39_9EURY</name>
<dbReference type="InterPro" id="IPR055965">
    <property type="entry name" value="DUF7543"/>
</dbReference>
<dbReference type="EMBL" id="JBHTAH010000016">
    <property type="protein sequence ID" value="MFC7071021.1"/>
    <property type="molecule type" value="Genomic_DNA"/>
</dbReference>
<organism evidence="1 2">
    <name type="scientific">Halobaculum lipolyticum</name>
    <dbReference type="NCBI Taxonomy" id="3032001"/>
    <lineage>
        <taxon>Archaea</taxon>
        <taxon>Methanobacteriati</taxon>
        <taxon>Methanobacteriota</taxon>
        <taxon>Stenosarchaea group</taxon>
        <taxon>Halobacteria</taxon>
        <taxon>Halobacteriales</taxon>
        <taxon>Haloferacaceae</taxon>
        <taxon>Halobaculum</taxon>
    </lineage>
</organism>
<dbReference type="GeneID" id="81125562"/>
<reference evidence="1 2" key="1">
    <citation type="journal article" date="2019" name="Int. J. Syst. Evol. Microbiol.">
        <title>The Global Catalogue of Microorganisms (GCM) 10K type strain sequencing project: providing services to taxonomists for standard genome sequencing and annotation.</title>
        <authorList>
            <consortium name="The Broad Institute Genomics Platform"/>
            <consortium name="The Broad Institute Genome Sequencing Center for Infectious Disease"/>
            <person name="Wu L."/>
            <person name="Ma J."/>
        </authorList>
    </citation>
    <scope>NUCLEOTIDE SEQUENCE [LARGE SCALE GENOMIC DNA]</scope>
    <source>
        <strain evidence="1 2">DT31</strain>
    </source>
</reference>
<dbReference type="Pfam" id="PF24399">
    <property type="entry name" value="DUF7543"/>
    <property type="match status" value="1"/>
</dbReference>
<proteinExistence type="predicted"/>
<dbReference type="AlphaFoldDB" id="A0ABD5WD39"/>
<dbReference type="RefSeq" id="WP_284030717.1">
    <property type="nucleotide sequence ID" value="NZ_CP126154.1"/>
</dbReference>
<accession>A0ABD5WD39</accession>
<protein>
    <submittedName>
        <fullName evidence="1">Uncharacterized protein</fullName>
    </submittedName>
</protein>
<gene>
    <name evidence="1" type="ORF">ACFQL9_15350</name>
</gene>
<keyword evidence="2" id="KW-1185">Reference proteome</keyword>
<evidence type="ECO:0000313" key="2">
    <source>
        <dbReference type="Proteomes" id="UP001596461"/>
    </source>
</evidence>
<dbReference type="Proteomes" id="UP001596461">
    <property type="component" value="Unassembled WGS sequence"/>
</dbReference>
<sequence length="78" mass="9176">MPWSSVDTPERYDEWERADGLATLRVREHRDGSYVVRLDRLEQAPDGRAYRRERVADREAADALAAEWKREFDLPDGE</sequence>